<dbReference type="InterPro" id="IPR045851">
    <property type="entry name" value="AMP-bd_C_sf"/>
</dbReference>
<dbReference type="Pfam" id="PF00501">
    <property type="entry name" value="AMP-binding"/>
    <property type="match status" value="1"/>
</dbReference>
<dbReference type="GO" id="GO:0006631">
    <property type="term" value="P:fatty acid metabolic process"/>
    <property type="evidence" value="ECO:0007669"/>
    <property type="project" value="TreeGrafter"/>
</dbReference>
<evidence type="ECO:0000256" key="2">
    <source>
        <dbReference type="ARBA" id="ARBA00022598"/>
    </source>
</evidence>
<name>X0PXT0_RHOWR</name>
<sequence>MYNLANLVDVSADLGSTRPAFVGPNLSVTYRELAEQIGVARAGLLDLGVGRGDRVAVSLTYAPDFAVAFYATLGIGAIAVPMNPALTAREAAHYLDDSGAKILVGRSEVERWVQDKPVRLVEIDQLRRPRDRAPKTSVSIDDTAVILYTSGTTGVPKGAALTHANLLFNTRELADTAIVGPTQTDVVAGVLPLFHTMGITVLNVTLKAGAAWWPIEKFEARQVAELIDSGAVTVMTAVPTHLQMLMTSSDGLKFATPMRRLSTAGAGLPPAVRKWAESALGTPVIEGYGLTEASPAVAYGRADALRPGSVGRPLPGVEVRVVDVVGAEVATDQLGEIIVRGPNVMKGYWNNPVATKAAIADGWLATGDIGRVDADGYLYIVDRLKQVIIRGGFNVYPGEVEAVLREHPAVAEAAVVGVPDERVGEEITAFVVGTGAPLSEEQLRDYARANLASYKSPRRFVLTTDLPRTPTGKIARAQLPALLADE</sequence>
<dbReference type="SUPFAM" id="SSF56801">
    <property type="entry name" value="Acetyl-CoA synthetase-like"/>
    <property type="match status" value="1"/>
</dbReference>
<dbReference type="GO" id="GO:0031956">
    <property type="term" value="F:medium-chain fatty acid-CoA ligase activity"/>
    <property type="evidence" value="ECO:0007669"/>
    <property type="project" value="TreeGrafter"/>
</dbReference>
<dbReference type="InterPro" id="IPR020845">
    <property type="entry name" value="AMP-binding_CS"/>
</dbReference>
<dbReference type="RefSeq" id="WP_037238411.1">
    <property type="nucleotide sequence ID" value="NZ_BAWF01000052.1"/>
</dbReference>
<proteinExistence type="inferred from homology"/>
<protein>
    <submittedName>
        <fullName evidence="5">Putative long-chain-fatty-acid--CoA ligase</fullName>
    </submittedName>
</protein>
<comment type="similarity">
    <text evidence="1">Belongs to the ATP-dependent AMP-binding enzyme family.</text>
</comment>
<organism evidence="5 6">
    <name type="scientific">Rhodococcus wratislaviensis NBRC 100605</name>
    <dbReference type="NCBI Taxonomy" id="1219028"/>
    <lineage>
        <taxon>Bacteria</taxon>
        <taxon>Bacillati</taxon>
        <taxon>Actinomycetota</taxon>
        <taxon>Actinomycetes</taxon>
        <taxon>Mycobacteriales</taxon>
        <taxon>Nocardiaceae</taxon>
        <taxon>Rhodococcus</taxon>
    </lineage>
</organism>
<accession>X0PXT0</accession>
<dbReference type="AlphaFoldDB" id="X0PXT0"/>
<evidence type="ECO:0000313" key="6">
    <source>
        <dbReference type="Proteomes" id="UP000019491"/>
    </source>
</evidence>
<reference evidence="5 6" key="1">
    <citation type="submission" date="2014-02" db="EMBL/GenBank/DDBJ databases">
        <title>Whole genome shotgun sequence of Rhodococcus wratislaviensis NBRC 100605.</title>
        <authorList>
            <person name="Hosoyama A."/>
            <person name="Tsuchikane K."/>
            <person name="Yoshida I."/>
            <person name="Ohji S."/>
            <person name="Ichikawa N."/>
            <person name="Yamazoe A."/>
            <person name="Fujita N."/>
        </authorList>
    </citation>
    <scope>NUCLEOTIDE SEQUENCE [LARGE SCALE GENOMIC DNA]</scope>
    <source>
        <strain evidence="5 6">NBRC 100605</strain>
    </source>
</reference>
<evidence type="ECO:0000259" key="3">
    <source>
        <dbReference type="Pfam" id="PF00501"/>
    </source>
</evidence>
<dbReference type="PANTHER" id="PTHR43201">
    <property type="entry name" value="ACYL-COA SYNTHETASE"/>
    <property type="match status" value="1"/>
</dbReference>
<dbReference type="PANTHER" id="PTHR43201:SF5">
    <property type="entry name" value="MEDIUM-CHAIN ACYL-COA LIGASE ACSF2, MITOCHONDRIAL"/>
    <property type="match status" value="1"/>
</dbReference>
<keyword evidence="2 5" id="KW-0436">Ligase</keyword>
<gene>
    <name evidence="5" type="ORF">RW1_052_00360</name>
</gene>
<feature type="domain" description="AMP-binding enzyme C-terminal" evidence="4">
    <location>
        <begin position="399"/>
        <end position="473"/>
    </location>
</feature>
<comment type="caution">
    <text evidence="5">The sequence shown here is derived from an EMBL/GenBank/DDBJ whole genome shotgun (WGS) entry which is preliminary data.</text>
</comment>
<evidence type="ECO:0000313" key="5">
    <source>
        <dbReference type="EMBL" id="GAF48329.1"/>
    </source>
</evidence>
<dbReference type="OrthoDB" id="9803968at2"/>
<dbReference type="Gene3D" id="3.40.50.12780">
    <property type="entry name" value="N-terminal domain of ligase-like"/>
    <property type="match status" value="1"/>
</dbReference>
<dbReference type="Pfam" id="PF13193">
    <property type="entry name" value="AMP-binding_C"/>
    <property type="match status" value="1"/>
</dbReference>
<dbReference type="Proteomes" id="UP000019491">
    <property type="component" value="Unassembled WGS sequence"/>
</dbReference>
<dbReference type="InterPro" id="IPR000873">
    <property type="entry name" value="AMP-dep_synth/lig_dom"/>
</dbReference>
<dbReference type="Gene3D" id="3.30.300.30">
    <property type="match status" value="1"/>
</dbReference>
<dbReference type="InterPro" id="IPR042099">
    <property type="entry name" value="ANL_N_sf"/>
</dbReference>
<evidence type="ECO:0000256" key="1">
    <source>
        <dbReference type="ARBA" id="ARBA00006432"/>
    </source>
</evidence>
<dbReference type="EMBL" id="BAWF01000052">
    <property type="protein sequence ID" value="GAF48329.1"/>
    <property type="molecule type" value="Genomic_DNA"/>
</dbReference>
<dbReference type="PROSITE" id="PS00455">
    <property type="entry name" value="AMP_BINDING"/>
    <property type="match status" value="1"/>
</dbReference>
<dbReference type="InterPro" id="IPR025110">
    <property type="entry name" value="AMP-bd_C"/>
</dbReference>
<feature type="domain" description="AMP-dependent synthetase/ligase" evidence="3">
    <location>
        <begin position="16"/>
        <end position="349"/>
    </location>
</feature>
<keyword evidence="6" id="KW-1185">Reference proteome</keyword>
<evidence type="ECO:0000259" key="4">
    <source>
        <dbReference type="Pfam" id="PF13193"/>
    </source>
</evidence>